<keyword evidence="3" id="KW-1185">Reference proteome</keyword>
<evidence type="ECO:0008006" key="4">
    <source>
        <dbReference type="Google" id="ProtNLM"/>
    </source>
</evidence>
<dbReference type="OrthoDB" id="10382969at2759"/>
<gene>
    <name evidence="1" type="ORF">PTTG_29928</name>
</gene>
<dbReference type="AlphaFoldDB" id="A0A180G1U2"/>
<organism evidence="1">
    <name type="scientific">Puccinia triticina (isolate 1-1 / race 1 (BBBD))</name>
    <name type="common">Brown leaf rust fungus</name>
    <dbReference type="NCBI Taxonomy" id="630390"/>
    <lineage>
        <taxon>Eukaryota</taxon>
        <taxon>Fungi</taxon>
        <taxon>Dikarya</taxon>
        <taxon>Basidiomycota</taxon>
        <taxon>Pucciniomycotina</taxon>
        <taxon>Pucciniomycetes</taxon>
        <taxon>Pucciniales</taxon>
        <taxon>Pucciniaceae</taxon>
        <taxon>Puccinia</taxon>
    </lineage>
</organism>
<dbReference type="InterPro" id="IPR027417">
    <property type="entry name" value="P-loop_NTPase"/>
</dbReference>
<proteinExistence type="predicted"/>
<protein>
    <recommendedName>
        <fullName evidence="4">Helicase C-terminal domain-containing protein</fullName>
    </recommendedName>
</protein>
<accession>A0A180G1U2</accession>
<dbReference type="EnsemblFungi" id="PTTG_29928-t43_1">
    <property type="protein sequence ID" value="PTTG_29928-t43_1-p1"/>
    <property type="gene ID" value="PTTG_29928"/>
</dbReference>
<dbReference type="EMBL" id="ADAS02001181">
    <property type="protein sequence ID" value="OAV86402.1"/>
    <property type="molecule type" value="Genomic_DNA"/>
</dbReference>
<evidence type="ECO:0000313" key="3">
    <source>
        <dbReference type="Proteomes" id="UP000005240"/>
    </source>
</evidence>
<reference evidence="2 3" key="3">
    <citation type="journal article" date="2017" name="G3 (Bethesda)">
        <title>Comparative analysis highlights variable genome content of wheat rusts and divergence of the mating loci.</title>
        <authorList>
            <person name="Cuomo C.A."/>
            <person name="Bakkeren G."/>
            <person name="Khalil H.B."/>
            <person name="Panwar V."/>
            <person name="Joly D."/>
            <person name="Linning R."/>
            <person name="Sakthikumar S."/>
            <person name="Song X."/>
            <person name="Adiconis X."/>
            <person name="Fan L."/>
            <person name="Goldberg J.M."/>
            <person name="Levin J.Z."/>
            <person name="Young S."/>
            <person name="Zeng Q."/>
            <person name="Anikster Y."/>
            <person name="Bruce M."/>
            <person name="Wang M."/>
            <person name="Yin C."/>
            <person name="McCallum B."/>
            <person name="Szabo L.J."/>
            <person name="Hulbert S."/>
            <person name="Chen X."/>
            <person name="Fellers J.P."/>
        </authorList>
    </citation>
    <scope>NUCLEOTIDE SEQUENCE</scope>
    <source>
        <strain evidence="3">Isolate 1-1 / race 1 (BBBD)</strain>
        <strain evidence="2">isolate 1-1 / race 1 (BBBD)</strain>
    </source>
</reference>
<evidence type="ECO:0000313" key="1">
    <source>
        <dbReference type="EMBL" id="OAV86402.1"/>
    </source>
</evidence>
<dbReference type="Proteomes" id="UP000005240">
    <property type="component" value="Unassembled WGS sequence"/>
</dbReference>
<reference evidence="2" key="4">
    <citation type="submission" date="2025-05" db="UniProtKB">
        <authorList>
            <consortium name="EnsemblFungi"/>
        </authorList>
    </citation>
    <scope>IDENTIFICATION</scope>
    <source>
        <strain evidence="2">isolate 1-1 / race 1 (BBBD)</strain>
    </source>
</reference>
<reference evidence="1" key="1">
    <citation type="submission" date="2009-11" db="EMBL/GenBank/DDBJ databases">
        <authorList>
            <consortium name="The Broad Institute Genome Sequencing Platform"/>
            <person name="Ward D."/>
            <person name="Feldgarden M."/>
            <person name="Earl A."/>
            <person name="Young S.K."/>
            <person name="Zeng Q."/>
            <person name="Koehrsen M."/>
            <person name="Alvarado L."/>
            <person name="Berlin A."/>
            <person name="Bochicchio J."/>
            <person name="Borenstein D."/>
            <person name="Chapman S.B."/>
            <person name="Chen Z."/>
            <person name="Engels R."/>
            <person name="Freedman E."/>
            <person name="Gellesch M."/>
            <person name="Goldberg J."/>
            <person name="Griggs A."/>
            <person name="Gujja S."/>
            <person name="Heilman E."/>
            <person name="Heiman D."/>
            <person name="Hepburn T."/>
            <person name="Howarth C."/>
            <person name="Jen D."/>
            <person name="Larson L."/>
            <person name="Lewis B."/>
            <person name="Mehta T."/>
            <person name="Park D."/>
            <person name="Pearson M."/>
            <person name="Roberts A."/>
            <person name="Saif S."/>
            <person name="Shea T."/>
            <person name="Shenoy N."/>
            <person name="Sisk P."/>
            <person name="Stolte C."/>
            <person name="Sykes S."/>
            <person name="Thomson T."/>
            <person name="Walk T."/>
            <person name="White J."/>
            <person name="Yandava C."/>
            <person name="Izard J."/>
            <person name="Baranova O.V."/>
            <person name="Blanton J.M."/>
            <person name="Tanner A.C."/>
            <person name="Dewhirst F.E."/>
            <person name="Haas B."/>
            <person name="Nusbaum C."/>
            <person name="Birren B."/>
        </authorList>
    </citation>
    <scope>NUCLEOTIDE SEQUENCE [LARGE SCALE GENOMIC DNA]</scope>
    <source>
        <strain evidence="1">1-1 BBBD Race 1</strain>
    </source>
</reference>
<name>A0A180G1U2_PUCT1</name>
<dbReference type="VEuPathDB" id="FungiDB:PTTG_29928"/>
<sequence>MQVFKVIHKARNILGGHQDPNSTFAWQYHTVTGNISKQKTVKKFAGGEFPVISCTMALGLGQNWKRVRSVVHVGRGDPASISQMIG</sequence>
<dbReference type="Gene3D" id="3.40.50.300">
    <property type="entry name" value="P-loop containing nucleotide triphosphate hydrolases"/>
    <property type="match status" value="1"/>
</dbReference>
<evidence type="ECO:0000313" key="2">
    <source>
        <dbReference type="EnsemblFungi" id="PTTG_29928-t43_1-p1"/>
    </source>
</evidence>
<reference evidence="1" key="2">
    <citation type="submission" date="2016-05" db="EMBL/GenBank/DDBJ databases">
        <title>Comparative analysis highlights variable genome content of wheat rusts and divergence of the mating loci.</title>
        <authorList>
            <person name="Cuomo C.A."/>
            <person name="Bakkeren G."/>
            <person name="Szabo L."/>
            <person name="Khalil H."/>
            <person name="Joly D."/>
            <person name="Goldberg J."/>
            <person name="Young S."/>
            <person name="Zeng Q."/>
            <person name="Fellers J."/>
        </authorList>
    </citation>
    <scope>NUCLEOTIDE SEQUENCE [LARGE SCALE GENOMIC DNA]</scope>
    <source>
        <strain evidence="1">1-1 BBBD Race 1</strain>
    </source>
</reference>
<dbReference type="SUPFAM" id="SSF52540">
    <property type="entry name" value="P-loop containing nucleoside triphosphate hydrolases"/>
    <property type="match status" value="1"/>
</dbReference>